<dbReference type="Proteomes" id="UP000694415">
    <property type="component" value="Unplaced"/>
</dbReference>
<reference evidence="1" key="1">
    <citation type="submission" date="2025-08" db="UniProtKB">
        <authorList>
            <consortium name="Ensembl"/>
        </authorList>
    </citation>
    <scope>IDENTIFICATION</scope>
</reference>
<dbReference type="Ensembl" id="ENSMSIT00000006570.1">
    <property type="protein sequence ID" value="ENSMSIP00000005187.1"/>
    <property type="gene ID" value="ENSMSIG00000004717.1"/>
</dbReference>
<keyword evidence="2" id="KW-1185">Reference proteome</keyword>
<name>A0A8C6GES7_MUSSI</name>
<accession>A0A8C6GES7</accession>
<organism evidence="1 2">
    <name type="scientific">Mus spicilegus</name>
    <name type="common">Mound-building mouse</name>
    <dbReference type="NCBI Taxonomy" id="10103"/>
    <lineage>
        <taxon>Eukaryota</taxon>
        <taxon>Metazoa</taxon>
        <taxon>Chordata</taxon>
        <taxon>Craniata</taxon>
        <taxon>Vertebrata</taxon>
        <taxon>Euteleostomi</taxon>
        <taxon>Mammalia</taxon>
        <taxon>Eutheria</taxon>
        <taxon>Euarchontoglires</taxon>
        <taxon>Glires</taxon>
        <taxon>Rodentia</taxon>
        <taxon>Myomorpha</taxon>
        <taxon>Muroidea</taxon>
        <taxon>Muridae</taxon>
        <taxon>Murinae</taxon>
        <taxon>Mus</taxon>
        <taxon>Mus</taxon>
    </lineage>
</organism>
<protein>
    <submittedName>
        <fullName evidence="1">Uncharacterized protein</fullName>
    </submittedName>
</protein>
<reference evidence="1" key="2">
    <citation type="submission" date="2025-09" db="UniProtKB">
        <authorList>
            <consortium name="Ensembl"/>
        </authorList>
    </citation>
    <scope>IDENTIFICATION</scope>
</reference>
<evidence type="ECO:0000313" key="2">
    <source>
        <dbReference type="Proteomes" id="UP000694415"/>
    </source>
</evidence>
<evidence type="ECO:0000313" key="1">
    <source>
        <dbReference type="Ensembl" id="ENSMSIP00000005187.1"/>
    </source>
</evidence>
<proteinExistence type="predicted"/>
<sequence>MWCCAHMNQTLVPAPSENEENRLLKETLTGLLRSLVMETHCTCSVFIRPLAGEAFLKADRRAQQQLLGYRYCLCINRKAQNVLCHSRINNMFWKSLASPFGQISTRIPASLPATAHSK</sequence>
<dbReference type="AlphaFoldDB" id="A0A8C6GES7"/>